<dbReference type="GO" id="GO:1990189">
    <property type="term" value="F:protein N-terminal-serine acetyltransferase activity"/>
    <property type="evidence" value="ECO:0007669"/>
    <property type="project" value="TreeGrafter"/>
</dbReference>
<dbReference type="Gene3D" id="3.40.630.30">
    <property type="match status" value="1"/>
</dbReference>
<sequence length="171" mass="18327">MPPILRQFRSADSGAVVDAFADPDMARQGSVADLDQGGAWINAMASGTRHRHVFAIDLDGTAIGAVGVTSIDRENLTGWFWYWLHREHRGRGTASRAAATVANWALGPGRLYRLELGHRATNPASGVVAKAAGFMREGAERGKFLIAGNSVDVLTYGRLTTDPTPTTPPLE</sequence>
<dbReference type="SUPFAM" id="SSF55729">
    <property type="entry name" value="Acyl-CoA N-acyltransferases (Nat)"/>
    <property type="match status" value="1"/>
</dbReference>
<organism evidence="2 3">
    <name type="scientific">Nakamurella antarctica</name>
    <dbReference type="NCBI Taxonomy" id="1902245"/>
    <lineage>
        <taxon>Bacteria</taxon>
        <taxon>Bacillati</taxon>
        <taxon>Actinomycetota</taxon>
        <taxon>Actinomycetes</taxon>
        <taxon>Nakamurellales</taxon>
        <taxon>Nakamurellaceae</taxon>
        <taxon>Nakamurella</taxon>
    </lineage>
</organism>
<reference evidence="2 3" key="2">
    <citation type="submission" date="2018-12" db="EMBL/GenBank/DDBJ databases">
        <title>Nakamurella antarcticus sp. nov., isolated from Antarctica South Shetland Islands soil.</title>
        <authorList>
            <person name="Peng F."/>
        </authorList>
    </citation>
    <scope>NUCLEOTIDE SEQUENCE [LARGE SCALE GENOMIC DNA]</scope>
    <source>
        <strain evidence="2 3">S14-144</strain>
    </source>
</reference>
<dbReference type="GO" id="GO:0005737">
    <property type="term" value="C:cytoplasm"/>
    <property type="evidence" value="ECO:0007669"/>
    <property type="project" value="TreeGrafter"/>
</dbReference>
<dbReference type="CDD" id="cd04301">
    <property type="entry name" value="NAT_SF"/>
    <property type="match status" value="1"/>
</dbReference>
<dbReference type="PANTHER" id="PTHR43441:SF10">
    <property type="entry name" value="ACETYLTRANSFERASE"/>
    <property type="match status" value="1"/>
</dbReference>
<feature type="domain" description="N-acetyltransferase" evidence="1">
    <location>
        <begin position="3"/>
        <end position="162"/>
    </location>
</feature>
<dbReference type="GO" id="GO:0008999">
    <property type="term" value="F:protein-N-terminal-alanine acetyltransferase activity"/>
    <property type="evidence" value="ECO:0007669"/>
    <property type="project" value="TreeGrafter"/>
</dbReference>
<gene>
    <name evidence="2" type="ORF">EH165_14790</name>
</gene>
<dbReference type="AlphaFoldDB" id="A0A3G8ZQZ2"/>
<keyword evidence="3" id="KW-1185">Reference proteome</keyword>
<keyword evidence="2" id="KW-0808">Transferase</keyword>
<reference evidence="2 3" key="1">
    <citation type="submission" date="2018-11" db="EMBL/GenBank/DDBJ databases">
        <authorList>
            <person name="Da X."/>
        </authorList>
    </citation>
    <scope>NUCLEOTIDE SEQUENCE [LARGE SCALE GENOMIC DNA]</scope>
    <source>
        <strain evidence="2 3">S14-144</strain>
    </source>
</reference>
<dbReference type="InterPro" id="IPR016181">
    <property type="entry name" value="Acyl_CoA_acyltransferase"/>
</dbReference>
<dbReference type="Proteomes" id="UP000268084">
    <property type="component" value="Chromosome"/>
</dbReference>
<dbReference type="PANTHER" id="PTHR43441">
    <property type="entry name" value="RIBOSOMAL-PROTEIN-SERINE ACETYLTRANSFERASE"/>
    <property type="match status" value="1"/>
</dbReference>
<dbReference type="PROSITE" id="PS51186">
    <property type="entry name" value="GNAT"/>
    <property type="match status" value="1"/>
</dbReference>
<evidence type="ECO:0000259" key="1">
    <source>
        <dbReference type="PROSITE" id="PS51186"/>
    </source>
</evidence>
<evidence type="ECO:0000313" key="2">
    <source>
        <dbReference type="EMBL" id="AZI59217.1"/>
    </source>
</evidence>
<dbReference type="RefSeq" id="WP_124800121.1">
    <property type="nucleotide sequence ID" value="NZ_CP034170.1"/>
</dbReference>
<proteinExistence type="predicted"/>
<dbReference type="InterPro" id="IPR000182">
    <property type="entry name" value="GNAT_dom"/>
</dbReference>
<dbReference type="Pfam" id="PF13302">
    <property type="entry name" value="Acetyltransf_3"/>
    <property type="match status" value="1"/>
</dbReference>
<protein>
    <submittedName>
        <fullName evidence="2">N-acetyltransferase</fullName>
    </submittedName>
</protein>
<accession>A0A3G8ZQZ2</accession>
<dbReference type="OrthoDB" id="2061990at2"/>
<name>A0A3G8ZQZ2_9ACTN</name>
<evidence type="ECO:0000313" key="3">
    <source>
        <dbReference type="Proteomes" id="UP000268084"/>
    </source>
</evidence>
<dbReference type="KEGG" id="nak:EH165_14790"/>
<dbReference type="InterPro" id="IPR051908">
    <property type="entry name" value="Ribosomal_N-acetyltransferase"/>
</dbReference>
<dbReference type="EMBL" id="CP034170">
    <property type="protein sequence ID" value="AZI59217.1"/>
    <property type="molecule type" value="Genomic_DNA"/>
</dbReference>